<keyword evidence="6" id="KW-0460">Magnesium</keyword>
<dbReference type="HAMAP" id="MF_00321">
    <property type="entry name" value="GTPase_EngB"/>
    <property type="match status" value="1"/>
</dbReference>
<reference evidence="13 14" key="1">
    <citation type="submission" date="2018-07" db="EMBL/GenBank/DDBJ databases">
        <title>Pseudomonas laoshanensis sp. nov., isolated from soil.</title>
        <authorList>
            <person name="Sun J."/>
            <person name="Yu L."/>
            <person name="Wang M."/>
            <person name="Zhang C."/>
        </authorList>
    </citation>
    <scope>NUCLEOTIDE SEQUENCE [LARGE SCALE GENOMIC DNA]</scope>
    <source>
        <strain evidence="13 14">Y22</strain>
    </source>
</reference>
<dbReference type="GO" id="GO:0046872">
    <property type="term" value="F:metal ion binding"/>
    <property type="evidence" value="ECO:0007669"/>
    <property type="project" value="UniProtKB-KW"/>
</dbReference>
<organism evidence="13 14">
    <name type="scientific">Halopseudomonas laoshanensis</name>
    <dbReference type="NCBI Taxonomy" id="2268758"/>
    <lineage>
        <taxon>Bacteria</taxon>
        <taxon>Pseudomonadati</taxon>
        <taxon>Pseudomonadota</taxon>
        <taxon>Gammaproteobacteria</taxon>
        <taxon>Pseudomonadales</taxon>
        <taxon>Pseudomonadaceae</taxon>
        <taxon>Halopseudomonas</taxon>
    </lineage>
</organism>
<evidence type="ECO:0000256" key="8">
    <source>
        <dbReference type="ARBA" id="ARBA00023210"/>
    </source>
</evidence>
<dbReference type="GO" id="GO:0005829">
    <property type="term" value="C:cytosol"/>
    <property type="evidence" value="ECO:0007669"/>
    <property type="project" value="TreeGrafter"/>
</dbReference>
<evidence type="ECO:0000313" key="13">
    <source>
        <dbReference type="EMBL" id="KAA0694186.1"/>
    </source>
</evidence>
<dbReference type="InterPro" id="IPR006073">
    <property type="entry name" value="GTP-bd"/>
</dbReference>
<dbReference type="Gene3D" id="3.40.50.300">
    <property type="entry name" value="P-loop containing nucleotide triphosphate hydrolases"/>
    <property type="match status" value="1"/>
</dbReference>
<evidence type="ECO:0000256" key="4">
    <source>
        <dbReference type="ARBA" id="ARBA00022723"/>
    </source>
</evidence>
<comment type="cofactor">
    <cofactor evidence="1">
        <name>Mg(2+)</name>
        <dbReference type="ChEBI" id="CHEBI:18420"/>
    </cofactor>
</comment>
<evidence type="ECO:0000313" key="14">
    <source>
        <dbReference type="Proteomes" id="UP000463138"/>
    </source>
</evidence>
<comment type="function">
    <text evidence="10">Necessary for normal cell division and for the maintenance of normal septation.</text>
</comment>
<dbReference type="PROSITE" id="PS51706">
    <property type="entry name" value="G_ENGB"/>
    <property type="match status" value="1"/>
</dbReference>
<feature type="compositionally biased region" description="Acidic residues" evidence="11">
    <location>
        <begin position="224"/>
        <end position="235"/>
    </location>
</feature>
<evidence type="ECO:0000256" key="3">
    <source>
        <dbReference type="ARBA" id="ARBA00022618"/>
    </source>
</evidence>
<evidence type="ECO:0000259" key="12">
    <source>
        <dbReference type="PROSITE" id="PS51706"/>
    </source>
</evidence>
<comment type="similarity">
    <text evidence="2 10">Belongs to the TRAFAC class TrmE-Era-EngA-EngB-Septin-like GTPase superfamily. EngB GTPase family.</text>
</comment>
<sequence>MSSAPPATKHLVTLCQQATFIKSASEVTQCPADRGYEVAFAGRSNAGKSSALNTLTHARLARTSKTPGRTQLLNFFGLDEQRRLVDLPGYGYAKVPLALKEHWKQHLDAYLTERNSLVGLVLVMDIRHPLSDFDRMMLEWSDVSGLPAHILLSKADKLAFGAAKNTLLKVQTIVRKEYGNRASVQLFSAPKRQGLDEAYTVLDSWLFSEQDEEADAVDDQLQAESDDEQENQAGE</sequence>
<feature type="domain" description="EngB-type G" evidence="12">
    <location>
        <begin position="34"/>
        <end position="208"/>
    </location>
</feature>
<evidence type="ECO:0000256" key="5">
    <source>
        <dbReference type="ARBA" id="ARBA00022741"/>
    </source>
</evidence>
<evidence type="ECO:0000256" key="10">
    <source>
        <dbReference type="HAMAP-Rule" id="MF_00321"/>
    </source>
</evidence>
<dbReference type="NCBIfam" id="TIGR03598">
    <property type="entry name" value="GTPase_YsxC"/>
    <property type="match status" value="1"/>
</dbReference>
<dbReference type="FunFam" id="3.40.50.300:FF:000098">
    <property type="entry name" value="Probable GTP-binding protein EngB"/>
    <property type="match status" value="1"/>
</dbReference>
<dbReference type="CDD" id="cd01876">
    <property type="entry name" value="YihA_EngB"/>
    <property type="match status" value="1"/>
</dbReference>
<keyword evidence="9 10" id="KW-0131">Cell cycle</keyword>
<keyword evidence="4" id="KW-0479">Metal-binding</keyword>
<dbReference type="InterPro" id="IPR030393">
    <property type="entry name" value="G_ENGB_dom"/>
</dbReference>
<name>A0A7V7GTQ5_9GAMM</name>
<dbReference type="InterPro" id="IPR027417">
    <property type="entry name" value="P-loop_NTPase"/>
</dbReference>
<keyword evidence="5 10" id="KW-0547">Nucleotide-binding</keyword>
<proteinExistence type="inferred from homology"/>
<keyword evidence="14" id="KW-1185">Reference proteome</keyword>
<evidence type="ECO:0000256" key="7">
    <source>
        <dbReference type="ARBA" id="ARBA00023134"/>
    </source>
</evidence>
<evidence type="ECO:0000256" key="11">
    <source>
        <dbReference type="SAM" id="MobiDB-lite"/>
    </source>
</evidence>
<dbReference type="AlphaFoldDB" id="A0A7V7GTQ5"/>
<evidence type="ECO:0000256" key="6">
    <source>
        <dbReference type="ARBA" id="ARBA00022842"/>
    </source>
</evidence>
<dbReference type="Pfam" id="PF01926">
    <property type="entry name" value="MMR_HSR1"/>
    <property type="match status" value="1"/>
</dbReference>
<keyword evidence="3 10" id="KW-0132">Cell division</keyword>
<dbReference type="GO" id="GO:0005525">
    <property type="term" value="F:GTP binding"/>
    <property type="evidence" value="ECO:0007669"/>
    <property type="project" value="UniProtKB-UniRule"/>
</dbReference>
<dbReference type="OrthoDB" id="9804921at2"/>
<dbReference type="PANTHER" id="PTHR11649:SF13">
    <property type="entry name" value="ENGB-TYPE G DOMAIN-CONTAINING PROTEIN"/>
    <property type="match status" value="1"/>
</dbReference>
<dbReference type="Proteomes" id="UP000463138">
    <property type="component" value="Unassembled WGS sequence"/>
</dbReference>
<accession>A0A7V7GTQ5</accession>
<dbReference type="PANTHER" id="PTHR11649">
    <property type="entry name" value="MSS1/TRME-RELATED GTP-BINDING PROTEIN"/>
    <property type="match status" value="1"/>
</dbReference>
<gene>
    <name evidence="10" type="primary">engB</name>
    <name evidence="13" type="ORF">DT594_12840</name>
</gene>
<dbReference type="EMBL" id="QOVF01000003">
    <property type="protein sequence ID" value="KAA0694186.1"/>
    <property type="molecule type" value="Genomic_DNA"/>
</dbReference>
<dbReference type="GO" id="GO:0000917">
    <property type="term" value="P:division septum assembly"/>
    <property type="evidence" value="ECO:0007669"/>
    <property type="project" value="UniProtKB-KW"/>
</dbReference>
<dbReference type="SUPFAM" id="SSF52540">
    <property type="entry name" value="P-loop containing nucleoside triphosphate hydrolases"/>
    <property type="match status" value="1"/>
</dbReference>
<keyword evidence="8 10" id="KW-0717">Septation</keyword>
<keyword evidence="7 10" id="KW-0342">GTP-binding</keyword>
<comment type="caution">
    <text evidence="13">The sequence shown here is derived from an EMBL/GenBank/DDBJ whole genome shotgun (WGS) entry which is preliminary data.</text>
</comment>
<dbReference type="InterPro" id="IPR019987">
    <property type="entry name" value="GTP-bd_ribosome_bio_YsxC"/>
</dbReference>
<evidence type="ECO:0000256" key="1">
    <source>
        <dbReference type="ARBA" id="ARBA00001946"/>
    </source>
</evidence>
<protein>
    <recommendedName>
        <fullName evidence="10">Probable GTP-binding protein EngB</fullName>
    </recommendedName>
</protein>
<feature type="region of interest" description="Disordered" evidence="11">
    <location>
        <begin position="213"/>
        <end position="235"/>
    </location>
</feature>
<evidence type="ECO:0000256" key="9">
    <source>
        <dbReference type="ARBA" id="ARBA00023306"/>
    </source>
</evidence>
<dbReference type="RefSeq" id="WP_149333020.1">
    <property type="nucleotide sequence ID" value="NZ_QOVF01000003.1"/>
</dbReference>
<evidence type="ECO:0000256" key="2">
    <source>
        <dbReference type="ARBA" id="ARBA00009638"/>
    </source>
</evidence>